<name>A0ABZ2LNS7_9BACT</name>
<accession>A0ABZ2LNS7</accession>
<proteinExistence type="predicted"/>
<evidence type="ECO:0000313" key="2">
    <source>
        <dbReference type="Proteomes" id="UP001374803"/>
    </source>
</evidence>
<dbReference type="EMBL" id="CP089983">
    <property type="protein sequence ID" value="WXB10845.1"/>
    <property type="molecule type" value="Genomic_DNA"/>
</dbReference>
<protein>
    <submittedName>
        <fullName evidence="1">Uncharacterized protein</fullName>
    </submittedName>
</protein>
<dbReference type="Proteomes" id="UP001374803">
    <property type="component" value="Chromosome"/>
</dbReference>
<dbReference type="RefSeq" id="WP_394836306.1">
    <property type="nucleotide sequence ID" value="NZ_CP089929.1"/>
</dbReference>
<keyword evidence="2" id="KW-1185">Reference proteome</keyword>
<gene>
    <name evidence="1" type="ORF">LVJ94_05310</name>
</gene>
<sequence>MVQAFLWLAVDHSFGTSGDATIGANDGMKSEIPRTSMTVTKLTAHGSKKRGGRFGSDIAWTVCHGGSFARREVPRQVGTDEPSPGADESFVVGGFAATTIGSS</sequence>
<organism evidence="1 2">
    <name type="scientific">Pendulispora rubella</name>
    <dbReference type="NCBI Taxonomy" id="2741070"/>
    <lineage>
        <taxon>Bacteria</taxon>
        <taxon>Pseudomonadati</taxon>
        <taxon>Myxococcota</taxon>
        <taxon>Myxococcia</taxon>
        <taxon>Myxococcales</taxon>
        <taxon>Sorangiineae</taxon>
        <taxon>Pendulisporaceae</taxon>
        <taxon>Pendulispora</taxon>
    </lineage>
</organism>
<evidence type="ECO:0000313" key="1">
    <source>
        <dbReference type="EMBL" id="WXB10845.1"/>
    </source>
</evidence>
<reference evidence="1" key="1">
    <citation type="submission" date="2021-12" db="EMBL/GenBank/DDBJ databases">
        <title>Discovery of the Pendulisporaceae a myxobacterial family with distinct sporulation behavior and unique specialized metabolism.</title>
        <authorList>
            <person name="Garcia R."/>
            <person name="Popoff A."/>
            <person name="Bader C.D."/>
            <person name="Loehr J."/>
            <person name="Walesch S."/>
            <person name="Walt C."/>
            <person name="Boldt J."/>
            <person name="Bunk B."/>
            <person name="Haeckl F.J.F.P.J."/>
            <person name="Gunesch A.P."/>
            <person name="Birkelbach J."/>
            <person name="Nuebel U."/>
            <person name="Pietschmann T."/>
            <person name="Bach T."/>
            <person name="Mueller R."/>
        </authorList>
    </citation>
    <scope>NUCLEOTIDE SEQUENCE</scope>
    <source>
        <strain evidence="1">MSr11367</strain>
    </source>
</reference>